<dbReference type="PANTHER" id="PTHR18905:SF13">
    <property type="entry name" value="NON-CENTROSOMAL MICROTUBULE ARRAY"/>
    <property type="match status" value="1"/>
</dbReference>
<feature type="compositionally biased region" description="Low complexity" evidence="6">
    <location>
        <begin position="858"/>
        <end position="898"/>
    </location>
</feature>
<keyword evidence="3" id="KW-0597">Phosphoprotein</keyword>
<feature type="compositionally biased region" description="Low complexity" evidence="6">
    <location>
        <begin position="1347"/>
        <end position="1360"/>
    </location>
</feature>
<feature type="coiled-coil region" evidence="5">
    <location>
        <begin position="1665"/>
        <end position="1692"/>
    </location>
</feature>
<dbReference type="PANTHER" id="PTHR18905">
    <property type="entry name" value="NINEIN"/>
    <property type="match status" value="1"/>
</dbReference>
<dbReference type="STRING" id="1555241.A0A4V1IU78"/>
<feature type="compositionally biased region" description="Low complexity" evidence="6">
    <location>
        <begin position="357"/>
        <end position="367"/>
    </location>
</feature>
<feature type="compositionally biased region" description="Low complexity" evidence="6">
    <location>
        <begin position="906"/>
        <end position="935"/>
    </location>
</feature>
<feature type="region of interest" description="Disordered" evidence="6">
    <location>
        <begin position="1319"/>
        <end position="1360"/>
    </location>
</feature>
<feature type="coiled-coil region" evidence="5">
    <location>
        <begin position="1492"/>
        <end position="1533"/>
    </location>
</feature>
<feature type="region of interest" description="Disordered" evidence="6">
    <location>
        <begin position="1754"/>
        <end position="1784"/>
    </location>
</feature>
<feature type="compositionally biased region" description="Low complexity" evidence="6">
    <location>
        <begin position="271"/>
        <end position="281"/>
    </location>
</feature>
<feature type="compositionally biased region" description="Low complexity" evidence="6">
    <location>
        <begin position="231"/>
        <end position="245"/>
    </location>
</feature>
<evidence type="ECO:0000256" key="3">
    <source>
        <dbReference type="ARBA" id="ARBA00022553"/>
    </source>
</evidence>
<feature type="region of interest" description="Disordered" evidence="6">
    <location>
        <begin position="1867"/>
        <end position="1951"/>
    </location>
</feature>
<feature type="region of interest" description="Disordered" evidence="6">
    <location>
        <begin position="851"/>
        <end position="967"/>
    </location>
</feature>
<protein>
    <submittedName>
        <fullName evidence="7">Uncharacterized protein</fullName>
    </submittedName>
</protein>
<evidence type="ECO:0000256" key="2">
    <source>
        <dbReference type="ARBA" id="ARBA00022490"/>
    </source>
</evidence>
<dbReference type="GO" id="GO:0005815">
    <property type="term" value="C:microtubule organizing center"/>
    <property type="evidence" value="ECO:0007669"/>
    <property type="project" value="TreeGrafter"/>
</dbReference>
<feature type="compositionally biased region" description="Pro residues" evidence="6">
    <location>
        <begin position="294"/>
        <end position="309"/>
    </location>
</feature>
<feature type="region of interest" description="Disordered" evidence="6">
    <location>
        <begin position="755"/>
        <end position="809"/>
    </location>
</feature>
<feature type="region of interest" description="Disordered" evidence="6">
    <location>
        <begin position="1577"/>
        <end position="1620"/>
    </location>
</feature>
<feature type="region of interest" description="Disordered" evidence="6">
    <location>
        <begin position="413"/>
        <end position="436"/>
    </location>
</feature>
<dbReference type="GO" id="GO:0034454">
    <property type="term" value="P:microtubule anchoring at centrosome"/>
    <property type="evidence" value="ECO:0007669"/>
    <property type="project" value="TreeGrafter"/>
</dbReference>
<reference evidence="8" key="1">
    <citation type="journal article" date="2018" name="Nat. Microbiol.">
        <title>Leveraging single-cell genomics to expand the fungal tree of life.</title>
        <authorList>
            <person name="Ahrendt S.R."/>
            <person name="Quandt C.A."/>
            <person name="Ciobanu D."/>
            <person name="Clum A."/>
            <person name="Salamov A."/>
            <person name="Andreopoulos B."/>
            <person name="Cheng J.F."/>
            <person name="Woyke T."/>
            <person name="Pelin A."/>
            <person name="Henrissat B."/>
            <person name="Reynolds N.K."/>
            <person name="Benny G.L."/>
            <person name="Smith M.E."/>
            <person name="James T.Y."/>
            <person name="Grigoriev I.V."/>
        </authorList>
    </citation>
    <scope>NUCLEOTIDE SEQUENCE [LARGE SCALE GENOMIC DNA]</scope>
    <source>
        <strain evidence="8">ATCC 52028</strain>
    </source>
</reference>
<keyword evidence="2" id="KW-0963">Cytoplasm</keyword>
<feature type="compositionally biased region" description="Low complexity" evidence="6">
    <location>
        <begin position="1190"/>
        <end position="1225"/>
    </location>
</feature>
<keyword evidence="5" id="KW-0175">Coiled coil</keyword>
<evidence type="ECO:0000313" key="8">
    <source>
        <dbReference type="Proteomes" id="UP000274922"/>
    </source>
</evidence>
<keyword evidence="8" id="KW-1185">Reference proteome</keyword>
<organism evidence="7 8">
    <name type="scientific">Caulochytrium protostelioides</name>
    <dbReference type="NCBI Taxonomy" id="1555241"/>
    <lineage>
        <taxon>Eukaryota</taxon>
        <taxon>Fungi</taxon>
        <taxon>Fungi incertae sedis</taxon>
        <taxon>Chytridiomycota</taxon>
        <taxon>Chytridiomycota incertae sedis</taxon>
        <taxon>Chytridiomycetes</taxon>
        <taxon>Caulochytriales</taxon>
        <taxon>Caulochytriaceae</taxon>
        <taxon>Caulochytrium</taxon>
    </lineage>
</organism>
<keyword evidence="4" id="KW-0206">Cytoskeleton</keyword>
<feature type="compositionally biased region" description="Basic residues" evidence="6">
    <location>
        <begin position="419"/>
        <end position="428"/>
    </location>
</feature>
<sequence>MDSAEIADREEKLRLARKKLSKFQKKKQSAESGATDAMMAPETERDGPYGRGPPPVDLPPPPVGSASDYLQGGAPPRGRHVAVGNAARPPAQTAYAPATFNAPTPAPLDATIAADELTPIPINGPDPPPPPPPLGGYLDGAAQDRPADAGAPPSQRPKQRRGIFGSLISAAQEVFPGRARSSSPSGDRHLSDSQPGSPHRAPLNDPAPLADAPAGHGGGAPPMLPPPPPLANGAAADLGTASSSLPLPPPPTFASWLTGTAPANPPPPPTAAAHALLMPAADDQTAGANASAMPFPPPPPSTSLPPPPASTISQDPATKTTRPPPPANAGDSYQADDTPDMPAQSIYPISAPPAPPVADGAVSAPSARWDHPSPVAYSNYNYYANGYDASYAGGPTEESYFAGHGEYAQASAGGVHGHQQGHGHHYHHGQAADGRGHAKTAYGAHDAVTTYPGDAAASHSPYHPDGPHAIDGDGAALYEAQDDGSIVDLQAGSVQSNLSPGSRQHGIIGDNPSPGPAYNTVTVSGAYGGPEYDAQTADGGDVAAGDGLPHPAYASIDAHLADAAATDPAHTATHGHDESAAATAFLDTNGGATSGASPYVTDMHNATDYDPNQAHVYLKADGTAAGPTAIATSTAAAENAWRGAQADVSPTYATTAPAYPLNGILSTGHANDETARHAAGSDVAAFDTYHSPIQPYSAAVASPNAAAASVAAATTSTSIPADAAQTLPYAYAYDATHEPAWVEQHPHATTTALPRATAATTPAESSEMTELPHSGHATGSSAAVASSSEDPAATSSSVALVPETDQSSTMDDDLLELQRMQEDLFAPSSSTLAGGHAIPSYDTLVAPSLSPSTVVTGAPPASALSAPSVHSVHSAHSTHSGPTALDAAASASALSPLSHPHPSPSAHPGSVSGAVTSPLARASSGLASPGPASAGMTSPIPSPTAHAYYEAPPPPPPATGAPTASTATSPIKRMMQTQDQITSPFLAAATSHLDAMTSPHMNAVDSSDIAPLAASDPRLARWEMQLQQDREVLESERAQLRAEEQAVMERQEEAAARAAQEAHEIEQKRRDVALQQRELQQAQEALDAEKQAWATLEQTLKNEQRVLEQRADELQQEQARLLEERQQIASLRQRDEQSLAEAHAKAREAHAALAAEQQQLQAAVEKAALDRQHLDKNKVRLQQMMADFKAQAQAHSQSQQQTHATSAALQQRESTLQQRESTLQQREQELEQRERDVQTQAEAVAQQQQRLTERDAAIRAQQAALEKTEAMHQQRARDFQEALKKATAQQKRIEADRGQLHASQQAFQIDVAQFRADQERHRQAVQQHQASEAALQRQQKALEEQEQALASEKQQLMSQQQQLQSETHALRTREAAFLADTQRGHTDVAEAHQRMAALEEEARQHRSQWDSQKAEYEKLLKNFQSQLEAQQVQVSSTGTQLNKALVQLSTATAEKTALQQQLDAAKASMEERLAAARSSAPPSSEESFAAQVQAANDKLAHMELQLLKANQHISSLSEQLAAAVREKNDAATQASTAASTAAADDAAVLMAKKIHLLESRLQQMEGLETRLRSEFRQPASAGAASGAKPSRKAPPSAPQAEAHRAPSNEELMAPGKSGDAAAAASSAVPAVVAPRKSEAVARTKTDASGAVAHKSQTQTHLLNVIVALTNTNQSLAQRLDTLQDQMNQERCATVPRYPMVMAPPPVPMAYDPAMVEMTPDAIVAAGPAAMHRAVLPNGVSPMSTAASMAAKPIRAYSPSRDRGMADSDMMSTTSRLDRGGPQPRVGRPMLRLGHGHPAALNGMGMGMGYGMSPAGYLSGGVGGGRDADAMSETSSVGSHRHIRAAHLARLDQRLRQYEQAADHLDANELDNVSPSGGVAAHEAAETQETPSLADLHDLGDAKSLAPPSRRHAAAASLRERDVQSERLAPYDARRSGGNPSYRDLQRSQQQFAQTKDYLRLIPDPADHPSPY</sequence>
<evidence type="ECO:0000256" key="4">
    <source>
        <dbReference type="ARBA" id="ARBA00023212"/>
    </source>
</evidence>
<feature type="compositionally biased region" description="Pro residues" evidence="6">
    <location>
        <begin position="122"/>
        <end position="134"/>
    </location>
</feature>
<feature type="compositionally biased region" description="Low complexity" evidence="6">
    <location>
        <begin position="93"/>
        <end position="103"/>
    </location>
</feature>
<feature type="compositionally biased region" description="Pro residues" evidence="6">
    <location>
        <begin position="51"/>
        <end position="63"/>
    </location>
</feature>
<dbReference type="EMBL" id="ML014271">
    <property type="protein sequence ID" value="RKO99608.1"/>
    <property type="molecule type" value="Genomic_DNA"/>
</dbReference>
<comment type="subcellular location">
    <subcellularLocation>
        <location evidence="1">Cytoplasm</location>
        <location evidence="1">Cytoskeleton</location>
        <location evidence="1">Microtubule organizing center</location>
        <location evidence="1">Centrosome</location>
    </subcellularLocation>
</comment>
<name>A0A4V1IU78_9FUNG</name>
<feature type="region of interest" description="Disordered" evidence="6">
    <location>
        <begin position="1190"/>
        <end position="1251"/>
    </location>
</feature>
<feature type="compositionally biased region" description="Basic and acidic residues" evidence="6">
    <location>
        <begin position="1226"/>
        <end position="1237"/>
    </location>
</feature>
<feature type="compositionally biased region" description="Low complexity" evidence="6">
    <location>
        <begin position="774"/>
        <end position="797"/>
    </location>
</feature>
<dbReference type="Proteomes" id="UP000274922">
    <property type="component" value="Unassembled WGS sequence"/>
</dbReference>
<feature type="compositionally biased region" description="Low complexity" evidence="6">
    <location>
        <begin position="1577"/>
        <end position="1588"/>
    </location>
</feature>
<gene>
    <name evidence="7" type="ORF">CXG81DRAFT_20321</name>
</gene>
<evidence type="ECO:0000256" key="5">
    <source>
        <dbReference type="SAM" id="Coils"/>
    </source>
</evidence>
<evidence type="ECO:0000256" key="6">
    <source>
        <dbReference type="SAM" id="MobiDB-lite"/>
    </source>
</evidence>
<feature type="compositionally biased region" description="Low complexity" evidence="6">
    <location>
        <begin position="1238"/>
        <end position="1249"/>
    </location>
</feature>
<proteinExistence type="predicted"/>
<evidence type="ECO:0000313" key="7">
    <source>
        <dbReference type="EMBL" id="RKO99608.1"/>
    </source>
</evidence>
<feature type="compositionally biased region" description="Low complexity" evidence="6">
    <location>
        <begin position="201"/>
        <end position="214"/>
    </location>
</feature>
<evidence type="ECO:0000256" key="1">
    <source>
        <dbReference type="ARBA" id="ARBA00004300"/>
    </source>
</evidence>
<accession>A0A4V1IU78</accession>
<feature type="region of interest" description="Disordered" evidence="6">
    <location>
        <begin position="19"/>
        <end position="370"/>
    </location>
</feature>